<evidence type="ECO:0000313" key="1">
    <source>
        <dbReference type="EMBL" id="KAJ8966549.1"/>
    </source>
</evidence>
<dbReference type="Proteomes" id="UP001162164">
    <property type="component" value="Unassembled WGS sequence"/>
</dbReference>
<dbReference type="EMBL" id="JAPWTJ010002336">
    <property type="protein sequence ID" value="KAJ8966549.1"/>
    <property type="molecule type" value="Genomic_DNA"/>
</dbReference>
<protein>
    <submittedName>
        <fullName evidence="1">Uncharacterized protein</fullName>
    </submittedName>
</protein>
<comment type="caution">
    <text evidence="1">The sequence shown here is derived from an EMBL/GenBank/DDBJ whole genome shotgun (WGS) entry which is preliminary data.</text>
</comment>
<keyword evidence="2" id="KW-1185">Reference proteome</keyword>
<organism evidence="1 2">
    <name type="scientific">Molorchus minor</name>
    <dbReference type="NCBI Taxonomy" id="1323400"/>
    <lineage>
        <taxon>Eukaryota</taxon>
        <taxon>Metazoa</taxon>
        <taxon>Ecdysozoa</taxon>
        <taxon>Arthropoda</taxon>
        <taxon>Hexapoda</taxon>
        <taxon>Insecta</taxon>
        <taxon>Pterygota</taxon>
        <taxon>Neoptera</taxon>
        <taxon>Endopterygota</taxon>
        <taxon>Coleoptera</taxon>
        <taxon>Polyphaga</taxon>
        <taxon>Cucujiformia</taxon>
        <taxon>Chrysomeloidea</taxon>
        <taxon>Cerambycidae</taxon>
        <taxon>Lamiinae</taxon>
        <taxon>Monochamini</taxon>
        <taxon>Molorchus</taxon>
    </lineage>
</organism>
<proteinExistence type="predicted"/>
<sequence length="16" mass="1735">MGIIRAKLGMPGSFQE</sequence>
<gene>
    <name evidence="1" type="ORF">NQ317_004823</name>
</gene>
<reference evidence="1" key="1">
    <citation type="journal article" date="2023" name="Insect Mol. Biol.">
        <title>Genome sequencing provides insights into the evolution of gene families encoding plant cell wall-degrading enzymes in longhorned beetles.</title>
        <authorList>
            <person name="Shin N.R."/>
            <person name="Okamura Y."/>
            <person name="Kirsch R."/>
            <person name="Pauchet Y."/>
        </authorList>
    </citation>
    <scope>NUCLEOTIDE SEQUENCE</scope>
    <source>
        <strain evidence="1">MMC_N1</strain>
    </source>
</reference>
<accession>A0ABQ9IVV5</accession>
<evidence type="ECO:0000313" key="2">
    <source>
        <dbReference type="Proteomes" id="UP001162164"/>
    </source>
</evidence>
<name>A0ABQ9IVV5_9CUCU</name>